<comment type="caution">
    <text evidence="3">The sequence shown here is derived from an EMBL/GenBank/DDBJ whole genome shotgun (WGS) entry which is preliminary data.</text>
</comment>
<gene>
    <name evidence="3" type="ORF">SMC3_08340</name>
</gene>
<dbReference type="PROSITE" id="PS51257">
    <property type="entry name" value="PROKAR_LIPOPROTEIN"/>
    <property type="match status" value="1"/>
</dbReference>
<keyword evidence="2" id="KW-1133">Transmembrane helix</keyword>
<dbReference type="InterPro" id="IPR019734">
    <property type="entry name" value="TPR_rpt"/>
</dbReference>
<name>A0A398DHV0_9BACT</name>
<keyword evidence="1" id="KW-0802">TPR repeat</keyword>
<organism evidence="3 4">
    <name type="scientific">Candidatus Cryosericum hinesii</name>
    <dbReference type="NCBI Taxonomy" id="2290915"/>
    <lineage>
        <taxon>Bacteria</taxon>
        <taxon>Pseudomonadati</taxon>
        <taxon>Caldisericota/Cryosericota group</taxon>
        <taxon>Candidatus Cryosericota</taxon>
        <taxon>Candidatus Cryosericia</taxon>
        <taxon>Candidatus Cryosericales</taxon>
        <taxon>Candidatus Cryosericaceae</taxon>
        <taxon>Candidatus Cryosericum</taxon>
    </lineage>
</organism>
<dbReference type="AlphaFoldDB" id="A0A398DHV0"/>
<evidence type="ECO:0000256" key="1">
    <source>
        <dbReference type="PROSITE-ProRule" id="PRU00339"/>
    </source>
</evidence>
<keyword evidence="2" id="KW-0812">Transmembrane</keyword>
<protein>
    <submittedName>
        <fullName evidence="3">Uncharacterized protein</fullName>
    </submittedName>
</protein>
<evidence type="ECO:0000313" key="3">
    <source>
        <dbReference type="EMBL" id="RIE11787.1"/>
    </source>
</evidence>
<dbReference type="EMBL" id="QXIW01000033">
    <property type="protein sequence ID" value="RIE11787.1"/>
    <property type="molecule type" value="Genomic_DNA"/>
</dbReference>
<keyword evidence="2" id="KW-0472">Membrane</keyword>
<dbReference type="PROSITE" id="PS50005">
    <property type="entry name" value="TPR"/>
    <property type="match status" value="1"/>
</dbReference>
<feature type="transmembrane region" description="Helical" evidence="2">
    <location>
        <begin position="609"/>
        <end position="627"/>
    </location>
</feature>
<dbReference type="SUPFAM" id="SSF50969">
    <property type="entry name" value="YVTN repeat-like/Quinoprotein amine dehydrogenase"/>
    <property type="match status" value="1"/>
</dbReference>
<dbReference type="InterPro" id="IPR011044">
    <property type="entry name" value="Quino_amine_DH_bsu"/>
</dbReference>
<sequence length="669" mass="70632">MRSRLGRGVVVAVVLMSTLPFLGGCSAKRLAEDSYPYEPYVLLRSFKTPTGSIPQPLNGGRVCYAASAVYPGQHLSVWTLVDGDVTREKAAVWSNTAIRIQKTSGLAYCSGGWKSDISVLDHNLKTIQQFDAAALSAIHASQIVVVPSTGRRHAVIVVSDSAERVVGIMRVYGQTATFQQLAPLAGSDGDVGIDDSASLVVAMGCRGAALQAWDGAGKQLWKVEDRWSNSGNGLVSVSGLGNRVVAGRSGAQLLSCFDAKGAVLWEYATNRLKSLSISTDGNTVAFLDNRGVTVLDGSGVEIWHLPSKQVAPSGFGLSGDATTIAVSHDSSVDVYTTPSVALQSVVSLASVALKHCTDAGIPCPEAQVLLDGLHSPEAAKSYSISRSEAEQAVSLAKSTLEAGQAAVAALKKAREAISALSSAKYVPGKAASTLDEAERAFEATNYEQSKSLAQESSTEAGKIAEAAAQADGMMMYAGKGLQEARAAKWQLGSLTVDFESATNTFKSGDYSSALDQLADVSARVQSTLTAAPLVQEKRALALARVRAETRPGVDIARAQALVDSADAAIETGDYATAVSDLDKAIAVAPDVDRDGVPNRDDFSPNINNYVIFGTPIVAAAGLLWLVARMRRRRQVERENKALLDAVGRTVAEWETDGYDLGDFRRKWIS</sequence>
<evidence type="ECO:0000256" key="2">
    <source>
        <dbReference type="SAM" id="Phobius"/>
    </source>
</evidence>
<proteinExistence type="predicted"/>
<feature type="repeat" description="TPR" evidence="1">
    <location>
        <begin position="558"/>
        <end position="591"/>
    </location>
</feature>
<accession>A0A398DHV0</accession>
<dbReference type="Proteomes" id="UP000266042">
    <property type="component" value="Unassembled WGS sequence"/>
</dbReference>
<reference evidence="3 4" key="1">
    <citation type="submission" date="2018-09" db="EMBL/GenBank/DDBJ databases">
        <title>Discovery and Ecogenomic Context for Candidatus Cryosericales, a Global Caldiserica Order Active in Thawing Permafrost.</title>
        <authorList>
            <person name="Martinez M.A."/>
            <person name="Woodcroft B.J."/>
            <person name="Ignacio Espinoza J.C."/>
            <person name="Zayed A."/>
            <person name="Singleton C.M."/>
            <person name="Boyd J."/>
            <person name="Li Y.-F."/>
            <person name="Purvine S."/>
            <person name="Maughan H."/>
            <person name="Hodgkins S.B."/>
            <person name="Anderson D."/>
            <person name="Sederholm M."/>
            <person name="Temperton B."/>
            <person name="Saleska S.R."/>
            <person name="Tyson G.W."/>
            <person name="Rich V.I."/>
        </authorList>
    </citation>
    <scope>NUCLEOTIDE SEQUENCE [LARGE SCALE GENOMIC DNA]</scope>
    <source>
        <strain evidence="3 4">SMC3</strain>
    </source>
</reference>
<evidence type="ECO:0000313" key="4">
    <source>
        <dbReference type="Proteomes" id="UP000266042"/>
    </source>
</evidence>
<dbReference type="RefSeq" id="WP_119090050.1">
    <property type="nucleotide sequence ID" value="NZ_QXIW01000033.1"/>
</dbReference>